<evidence type="ECO:0000256" key="1">
    <source>
        <dbReference type="SAM" id="MobiDB-lite"/>
    </source>
</evidence>
<name>A0A9W6SG66_9ACTN</name>
<proteinExistence type="predicted"/>
<dbReference type="AlphaFoldDB" id="A0A9W6SG66"/>
<organism evidence="2 3">
    <name type="scientific">Actinorhabdospora filicis</name>
    <dbReference type="NCBI Taxonomy" id="1785913"/>
    <lineage>
        <taxon>Bacteria</taxon>
        <taxon>Bacillati</taxon>
        <taxon>Actinomycetota</taxon>
        <taxon>Actinomycetes</taxon>
        <taxon>Micromonosporales</taxon>
        <taxon>Micromonosporaceae</taxon>
        <taxon>Actinorhabdospora</taxon>
    </lineage>
</organism>
<sequence>MGGELVAPVEQLRQVGYELLPKAAGEAAKLTGFLAGAPNSGPGGRLAAELANAAYNVFAESADRINDSAIAVCKIANGYELTDNLNSEKMPKLGDVTEQPKVDPRTSRF</sequence>
<protein>
    <submittedName>
        <fullName evidence="2">Uncharacterized protein</fullName>
    </submittedName>
</protein>
<accession>A0A9W6SG66</accession>
<evidence type="ECO:0000313" key="3">
    <source>
        <dbReference type="Proteomes" id="UP001165079"/>
    </source>
</evidence>
<dbReference type="RefSeq" id="WP_285660652.1">
    <property type="nucleotide sequence ID" value="NZ_BSTX01000001.1"/>
</dbReference>
<reference evidence="2" key="1">
    <citation type="submission" date="2023-03" db="EMBL/GenBank/DDBJ databases">
        <title>Actinorhabdospora filicis NBRC 111898.</title>
        <authorList>
            <person name="Ichikawa N."/>
            <person name="Sato H."/>
            <person name="Tonouchi N."/>
        </authorList>
    </citation>
    <scope>NUCLEOTIDE SEQUENCE</scope>
    <source>
        <strain evidence="2">NBRC 111898</strain>
    </source>
</reference>
<dbReference type="EMBL" id="BSTX01000001">
    <property type="protein sequence ID" value="GLZ75417.1"/>
    <property type="molecule type" value="Genomic_DNA"/>
</dbReference>
<keyword evidence="3" id="KW-1185">Reference proteome</keyword>
<dbReference type="Proteomes" id="UP001165079">
    <property type="component" value="Unassembled WGS sequence"/>
</dbReference>
<evidence type="ECO:0000313" key="2">
    <source>
        <dbReference type="EMBL" id="GLZ75417.1"/>
    </source>
</evidence>
<gene>
    <name evidence="2" type="ORF">Afil01_02240</name>
</gene>
<feature type="compositionally biased region" description="Basic and acidic residues" evidence="1">
    <location>
        <begin position="98"/>
        <end position="109"/>
    </location>
</feature>
<comment type="caution">
    <text evidence="2">The sequence shown here is derived from an EMBL/GenBank/DDBJ whole genome shotgun (WGS) entry which is preliminary data.</text>
</comment>
<feature type="region of interest" description="Disordered" evidence="1">
    <location>
        <begin position="85"/>
        <end position="109"/>
    </location>
</feature>